<feature type="signal peptide" evidence="1">
    <location>
        <begin position="1"/>
        <end position="32"/>
    </location>
</feature>
<sequence length="250" mass="27490">MVKPISLINRFLLLGFLLLLSCATPLPKSAQATFISIDDQAEIHEPSERFVSPFRANLEAEMNKVIGTSSTELNKEGVGETSLGNLITDLQKKHAEETFGYPVHISAMNNGGIRNILPAGDITLGHIYELSPFDNYLFILELNAEKVRQLAEYAVTRKSLGLSGLYVESQGGTLTSYSINGEAAEEGRTYLLAVNDYMASGGDNLAFLIDAPRKEETDIVLRDLLITQIKKKTKKGEKIEASIEGRQKIN</sequence>
<dbReference type="EMBL" id="RPHB01000010">
    <property type="protein sequence ID" value="MBW3469997.1"/>
    <property type="molecule type" value="Genomic_DNA"/>
</dbReference>
<keyword evidence="1" id="KW-0732">Signal</keyword>
<dbReference type="GO" id="GO:0009166">
    <property type="term" value="P:nucleotide catabolic process"/>
    <property type="evidence" value="ECO:0007669"/>
    <property type="project" value="InterPro"/>
</dbReference>
<name>A0A951J3G3_9BACT</name>
<feature type="chain" id="PRO_5037074183" description="5'-Nucleotidase C-terminal domain-containing protein" evidence="1">
    <location>
        <begin position="33"/>
        <end position="250"/>
    </location>
</feature>
<organism evidence="3 4">
    <name type="scientific">Arthrospiribacter ruber</name>
    <dbReference type="NCBI Taxonomy" id="2487934"/>
    <lineage>
        <taxon>Bacteria</taxon>
        <taxon>Pseudomonadati</taxon>
        <taxon>Bacteroidota</taxon>
        <taxon>Cytophagia</taxon>
        <taxon>Cytophagales</taxon>
        <taxon>Cyclobacteriaceae</taxon>
        <taxon>Arthrospiribacter</taxon>
    </lineage>
</organism>
<proteinExistence type="predicted"/>
<feature type="domain" description="5'-Nucleotidase C-terminal" evidence="2">
    <location>
        <begin position="65"/>
        <end position="205"/>
    </location>
</feature>
<dbReference type="PROSITE" id="PS51257">
    <property type="entry name" value="PROKAR_LIPOPROTEIN"/>
    <property type="match status" value="1"/>
</dbReference>
<evidence type="ECO:0000313" key="4">
    <source>
        <dbReference type="Proteomes" id="UP000727490"/>
    </source>
</evidence>
<dbReference type="RefSeq" id="WP_219293489.1">
    <property type="nucleotide sequence ID" value="NZ_RPHB01000010.1"/>
</dbReference>
<accession>A0A951J3G3</accession>
<evidence type="ECO:0000313" key="3">
    <source>
        <dbReference type="EMBL" id="MBW3469997.1"/>
    </source>
</evidence>
<dbReference type="Proteomes" id="UP000727490">
    <property type="component" value="Unassembled WGS sequence"/>
</dbReference>
<keyword evidence="4" id="KW-1185">Reference proteome</keyword>
<dbReference type="InterPro" id="IPR008334">
    <property type="entry name" value="5'-Nucleotdase_C"/>
</dbReference>
<dbReference type="InterPro" id="IPR006179">
    <property type="entry name" value="5_nucleotidase/apyrase"/>
</dbReference>
<dbReference type="PANTHER" id="PTHR11575">
    <property type="entry name" value="5'-NUCLEOTIDASE-RELATED"/>
    <property type="match status" value="1"/>
</dbReference>
<dbReference type="GO" id="GO:0016787">
    <property type="term" value="F:hydrolase activity"/>
    <property type="evidence" value="ECO:0007669"/>
    <property type="project" value="InterPro"/>
</dbReference>
<dbReference type="PANTHER" id="PTHR11575:SF24">
    <property type="entry name" value="5'-NUCLEOTIDASE"/>
    <property type="match status" value="1"/>
</dbReference>
<evidence type="ECO:0000259" key="2">
    <source>
        <dbReference type="Pfam" id="PF02872"/>
    </source>
</evidence>
<evidence type="ECO:0000256" key="1">
    <source>
        <dbReference type="SAM" id="SignalP"/>
    </source>
</evidence>
<reference evidence="3 4" key="1">
    <citation type="journal article" date="2020" name="Syst. Appl. Microbiol.">
        <title>Arthrospiribacter ruber gen. nov., sp. nov., a novel bacterium isolated from Arthrospira cultures.</title>
        <authorList>
            <person name="Waleron M."/>
            <person name="Misztak A."/>
            <person name="Waleron M.M."/>
            <person name="Furmaniak M."/>
            <person name="Mrozik A."/>
            <person name="Waleron K."/>
        </authorList>
    </citation>
    <scope>NUCLEOTIDE SEQUENCE [LARGE SCALE GENOMIC DNA]</scope>
    <source>
        <strain evidence="3 4">DPMB0001</strain>
    </source>
</reference>
<dbReference type="Pfam" id="PF02872">
    <property type="entry name" value="5_nucleotid_C"/>
    <property type="match status" value="1"/>
</dbReference>
<dbReference type="AlphaFoldDB" id="A0A951J3G3"/>
<comment type="caution">
    <text evidence="3">The sequence shown here is derived from an EMBL/GenBank/DDBJ whole genome shotgun (WGS) entry which is preliminary data.</text>
</comment>
<protein>
    <recommendedName>
        <fullName evidence="2">5'-Nucleotidase C-terminal domain-containing protein</fullName>
    </recommendedName>
</protein>
<gene>
    <name evidence="3" type="ORF">EGN73_19560</name>
</gene>